<feature type="domain" description="Helicase ATP-binding" evidence="8">
    <location>
        <begin position="98"/>
        <end position="267"/>
    </location>
</feature>
<reference evidence="11" key="1">
    <citation type="submission" date="2025-08" db="UniProtKB">
        <authorList>
            <consortium name="RefSeq"/>
        </authorList>
    </citation>
    <scope>IDENTIFICATION</scope>
    <source>
        <tissue evidence="11">Thorax and Abdomen</tissue>
    </source>
</reference>
<dbReference type="GO" id="GO:0005524">
    <property type="term" value="F:ATP binding"/>
    <property type="evidence" value="ECO:0007669"/>
    <property type="project" value="UniProtKB-KW"/>
</dbReference>
<evidence type="ECO:0000259" key="8">
    <source>
        <dbReference type="PROSITE" id="PS51192"/>
    </source>
</evidence>
<dbReference type="CDD" id="cd17978">
    <property type="entry name" value="DEXHc_DHX33"/>
    <property type="match status" value="1"/>
</dbReference>
<evidence type="ECO:0000256" key="1">
    <source>
        <dbReference type="ARBA" id="ARBA00012552"/>
    </source>
</evidence>
<dbReference type="Proteomes" id="UP000829291">
    <property type="component" value="Chromosome 2"/>
</dbReference>
<dbReference type="FunFam" id="3.40.50.300:FF:000750">
    <property type="entry name" value="Putative ATP-dependent RNA helicase DHX33"/>
    <property type="match status" value="1"/>
</dbReference>
<dbReference type="InterPro" id="IPR007502">
    <property type="entry name" value="Helicase-assoc_dom"/>
</dbReference>
<dbReference type="PANTHER" id="PTHR18934:SF118">
    <property type="entry name" value="ATP-DEPENDENT RNA HELICASE DHX33"/>
    <property type="match status" value="1"/>
</dbReference>
<organism evidence="11">
    <name type="scientific">Neodiprion lecontei</name>
    <name type="common">Redheaded pine sawfly</name>
    <dbReference type="NCBI Taxonomy" id="441921"/>
    <lineage>
        <taxon>Eukaryota</taxon>
        <taxon>Metazoa</taxon>
        <taxon>Ecdysozoa</taxon>
        <taxon>Arthropoda</taxon>
        <taxon>Hexapoda</taxon>
        <taxon>Insecta</taxon>
        <taxon>Pterygota</taxon>
        <taxon>Neoptera</taxon>
        <taxon>Endopterygota</taxon>
        <taxon>Hymenoptera</taxon>
        <taxon>Tenthredinoidea</taxon>
        <taxon>Diprionidae</taxon>
        <taxon>Diprioninae</taxon>
        <taxon>Neodiprion</taxon>
    </lineage>
</organism>
<dbReference type="PROSITE" id="PS51192">
    <property type="entry name" value="HELICASE_ATP_BIND_1"/>
    <property type="match status" value="1"/>
</dbReference>
<dbReference type="InterPro" id="IPR011545">
    <property type="entry name" value="DEAD/DEAH_box_helicase_dom"/>
</dbReference>
<dbReference type="PANTHER" id="PTHR18934">
    <property type="entry name" value="ATP-DEPENDENT RNA HELICASE"/>
    <property type="match status" value="1"/>
</dbReference>
<dbReference type="SUPFAM" id="SSF52540">
    <property type="entry name" value="P-loop containing nucleoside triphosphate hydrolases"/>
    <property type="match status" value="1"/>
</dbReference>
<dbReference type="GO" id="GO:0003725">
    <property type="term" value="F:double-stranded RNA binding"/>
    <property type="evidence" value="ECO:0007669"/>
    <property type="project" value="TreeGrafter"/>
</dbReference>
<evidence type="ECO:0000259" key="9">
    <source>
        <dbReference type="PROSITE" id="PS51194"/>
    </source>
</evidence>
<dbReference type="PROSITE" id="PS51194">
    <property type="entry name" value="HELICASE_CTER"/>
    <property type="match status" value="1"/>
</dbReference>
<evidence type="ECO:0000256" key="5">
    <source>
        <dbReference type="ARBA" id="ARBA00022840"/>
    </source>
</evidence>
<dbReference type="KEGG" id="nlo:107219015"/>
<dbReference type="GO" id="GO:0005730">
    <property type="term" value="C:nucleolus"/>
    <property type="evidence" value="ECO:0007669"/>
    <property type="project" value="TreeGrafter"/>
</dbReference>
<evidence type="ECO:0000256" key="7">
    <source>
        <dbReference type="SAM" id="MobiDB-lite"/>
    </source>
</evidence>
<feature type="region of interest" description="Disordered" evidence="7">
    <location>
        <begin position="1"/>
        <end position="20"/>
    </location>
</feature>
<evidence type="ECO:0000313" key="11">
    <source>
        <dbReference type="RefSeq" id="XP_015512557.1"/>
    </source>
</evidence>
<dbReference type="Gene3D" id="3.40.50.300">
    <property type="entry name" value="P-loop containing nucleotide triphosphate hydrolases"/>
    <property type="match status" value="2"/>
</dbReference>
<dbReference type="InterPro" id="IPR027417">
    <property type="entry name" value="P-loop_NTPase"/>
</dbReference>
<sequence length="713" mass="78167">MGVHDNMDSKYSAMGTSSFSKLAPKRPTTVVFGDTNAKRCKNEDCQQSTLSKVTEDSVATSEQASSTSSTLTINPPQHNSLQQQRKSLPVYKLRKRLLVEIKKNSSLIVIGETGSGKTTQIPQLLLASGLAGVSGRIGITQPRRVAAVSVARRVAQEQGVTPGKLVGYCVRFEDVTSAQTRIKFLTDGMMVREAMTDETLSDYSIVILDEAHERSVQTDVLLGVARRAQKLRKLKSLPPLGLIVMSATMDVDKFTKYFQAPVVYLEGRQHPVKIYHSVKTQDDYVFSALVTIFNIHRETPANEDILVFLTGQEEIEAASTVARQTAKQLEGKGYPSLKVFPLYSALPTHQQLEAFKASPPGMRKLVLSTNVAETSVTIGGIRHVIDTGVVKARTHHSATGLDVLRVEKVAKAQAWQRTGRAGREAPGKCYRTYTKGDFEKMSEMPVPEIQRCSLAGIALQLLAIGIDITTFDFMDKPPKEAVDVAVSCLERLEAVKGSPPQLTTLGRTMSLFPLDPRFTKVILASAEHRCLDEALTVVALLSGESVFVEPPNKREKAAAAKARFASPEGDHVVLLNVFKGYANTSQKKLWCHDNFLHHRNLEYATEVRKQLAALAERANLEKSSCGSSTESLRKALLEGLFDNLAELQRDQTYVTVSTRQPVAIHPSSVLHGSKPGLVLFTEVVATGRCFLRNVSTIESSWLEGKGITVGKHS</sequence>
<feature type="compositionally biased region" description="Polar residues" evidence="7">
    <location>
        <begin position="73"/>
        <end position="86"/>
    </location>
</feature>
<dbReference type="EC" id="3.6.4.13" evidence="1"/>
<keyword evidence="5" id="KW-0067">ATP-binding</keyword>
<dbReference type="CDD" id="cd18791">
    <property type="entry name" value="SF2_C_RHA"/>
    <property type="match status" value="1"/>
</dbReference>
<comment type="catalytic activity">
    <reaction evidence="6">
        <text>ATP + H2O = ADP + phosphate + H(+)</text>
        <dbReference type="Rhea" id="RHEA:13065"/>
        <dbReference type="ChEBI" id="CHEBI:15377"/>
        <dbReference type="ChEBI" id="CHEBI:15378"/>
        <dbReference type="ChEBI" id="CHEBI:30616"/>
        <dbReference type="ChEBI" id="CHEBI:43474"/>
        <dbReference type="ChEBI" id="CHEBI:456216"/>
        <dbReference type="EC" id="3.6.4.13"/>
    </reaction>
</comment>
<dbReference type="Pfam" id="PF00271">
    <property type="entry name" value="Helicase_C"/>
    <property type="match status" value="1"/>
</dbReference>
<protein>
    <recommendedName>
        <fullName evidence="1">RNA helicase</fullName>
        <ecNumber evidence="1">3.6.4.13</ecNumber>
    </recommendedName>
</protein>
<keyword evidence="2" id="KW-0547">Nucleotide-binding</keyword>
<dbReference type="CTD" id="34357"/>
<keyword evidence="3" id="KW-0378">Hydrolase</keyword>
<dbReference type="Pfam" id="PF07717">
    <property type="entry name" value="OB_NTP_bind"/>
    <property type="match status" value="1"/>
</dbReference>
<proteinExistence type="predicted"/>
<dbReference type="GO" id="GO:0016787">
    <property type="term" value="F:hydrolase activity"/>
    <property type="evidence" value="ECO:0007669"/>
    <property type="project" value="UniProtKB-KW"/>
</dbReference>
<accession>A0A6J0BEH3</accession>
<dbReference type="InterPro" id="IPR014001">
    <property type="entry name" value="Helicase_ATP-bd"/>
</dbReference>
<evidence type="ECO:0000256" key="4">
    <source>
        <dbReference type="ARBA" id="ARBA00022806"/>
    </source>
</evidence>
<feature type="domain" description="Helicase C-terminal" evidence="9">
    <location>
        <begin position="288"/>
        <end position="465"/>
    </location>
</feature>
<dbReference type="Gene3D" id="1.20.120.1080">
    <property type="match status" value="1"/>
</dbReference>
<dbReference type="SMART" id="SM00847">
    <property type="entry name" value="HA2"/>
    <property type="match status" value="1"/>
</dbReference>
<evidence type="ECO:0000256" key="3">
    <source>
        <dbReference type="ARBA" id="ARBA00022801"/>
    </source>
</evidence>
<keyword evidence="4 11" id="KW-0347">Helicase</keyword>
<keyword evidence="10" id="KW-1185">Reference proteome</keyword>
<dbReference type="SMART" id="SM00487">
    <property type="entry name" value="DEXDc"/>
    <property type="match status" value="1"/>
</dbReference>
<name>A0A6J0BEH3_NEOLC</name>
<dbReference type="FunCoup" id="A0A6J0BEH3">
    <property type="interactions" value="461"/>
</dbReference>
<dbReference type="AlphaFoldDB" id="A0A6J0BEH3"/>
<dbReference type="InterPro" id="IPR002464">
    <property type="entry name" value="DNA/RNA_helicase_DEAH_CS"/>
</dbReference>
<dbReference type="GeneID" id="107219015"/>
<gene>
    <name evidence="11" type="primary">LOC107219015</name>
</gene>
<evidence type="ECO:0000256" key="6">
    <source>
        <dbReference type="ARBA" id="ARBA00047984"/>
    </source>
</evidence>
<dbReference type="RefSeq" id="XP_015512557.1">
    <property type="nucleotide sequence ID" value="XM_015657071.2"/>
</dbReference>
<dbReference type="InterPro" id="IPR001650">
    <property type="entry name" value="Helicase_C-like"/>
</dbReference>
<evidence type="ECO:0000256" key="2">
    <source>
        <dbReference type="ARBA" id="ARBA00022741"/>
    </source>
</evidence>
<evidence type="ECO:0000313" key="10">
    <source>
        <dbReference type="Proteomes" id="UP000829291"/>
    </source>
</evidence>
<dbReference type="Pfam" id="PF21010">
    <property type="entry name" value="HA2_C"/>
    <property type="match status" value="1"/>
</dbReference>
<dbReference type="FunFam" id="3.40.50.300:FF:000145">
    <property type="entry name" value="probable ATP-dependent RNA helicase DHX40"/>
    <property type="match status" value="1"/>
</dbReference>
<dbReference type="PROSITE" id="PS00690">
    <property type="entry name" value="DEAH_ATP_HELICASE"/>
    <property type="match status" value="1"/>
</dbReference>
<dbReference type="InterPro" id="IPR011709">
    <property type="entry name" value="DEAD-box_helicase_OB_fold"/>
</dbReference>
<feature type="region of interest" description="Disordered" evidence="7">
    <location>
        <begin position="43"/>
        <end position="86"/>
    </location>
</feature>
<dbReference type="OrthoDB" id="10253254at2759"/>
<dbReference type="GO" id="GO:0003724">
    <property type="term" value="F:RNA helicase activity"/>
    <property type="evidence" value="ECO:0007669"/>
    <property type="project" value="UniProtKB-EC"/>
</dbReference>
<dbReference type="Pfam" id="PF00270">
    <property type="entry name" value="DEAD"/>
    <property type="match status" value="1"/>
</dbReference>
<feature type="compositionally biased region" description="Low complexity" evidence="7">
    <location>
        <begin position="57"/>
        <end position="72"/>
    </location>
</feature>
<dbReference type="SMART" id="SM00490">
    <property type="entry name" value="HELICc"/>
    <property type="match status" value="1"/>
</dbReference>
<dbReference type="InParanoid" id="A0A6J0BEH3"/>
<dbReference type="GO" id="GO:0045943">
    <property type="term" value="P:positive regulation of transcription by RNA polymerase I"/>
    <property type="evidence" value="ECO:0007669"/>
    <property type="project" value="TreeGrafter"/>
</dbReference>